<feature type="non-terminal residue" evidence="2">
    <location>
        <position position="1"/>
    </location>
</feature>
<feature type="region of interest" description="Disordered" evidence="1">
    <location>
        <begin position="79"/>
        <end position="113"/>
    </location>
</feature>
<feature type="region of interest" description="Disordered" evidence="1">
    <location>
        <begin position="445"/>
        <end position="528"/>
    </location>
</feature>
<feature type="compositionally biased region" description="Basic and acidic residues" evidence="1">
    <location>
        <begin position="477"/>
        <end position="491"/>
    </location>
</feature>
<sequence>KRTAPMYTICLVQSSARESRETCSKHPIRTYIQRKCSIFRAEAYPIHCDHWSSKASRVCGAWSFIPGHKSVASLAGPSADRVTSSACPHLDMRKRRERRNGSSDDGPFKTPGGTRNLSLAIRLSSSSHVWLRGRHDFSISISLAAAAPGGAARSLATQVILICMVRHMFNAQRTFPRLFTTGMLICLSRHMFNVQGTLSKLFVILLHLTRYSHERYKFKVKYKCDDITMAVPRSSSSSSSVPGCCTSALTARHITKFLASSKQLLLGGQRAAAEFISSVYYTVCVRRRRLSARAATTPLPVRVCERRRHRIVAGTATSVCISAANTKRVVLMHMHVLSLYITWSEMHHRDIASRIVSQMHRAAPAALARNVQVNALEAAKEANIRRRRAAKYAEDRVVFVEFYIRPAKLVINGDAFRGLYHLIRIDRAVRLYTALLSAYKLESNHVTRAQRRRRPRPRGRARWPSRLRPNGSGSEAGHNERKNARHPSSERHPRRCSKQPATTTATAATTAAAAGRDARRAGARRRRNTLGANTRARIVREQVSAVPQGSARLGREATVFGVLTQDRSRDEEIKFTFLFACSEIYLEKLIGSVTQRIINRSNPSSMMIMQMIICASV</sequence>
<name>A0A6H5IEL1_9HYME</name>
<proteinExistence type="predicted"/>
<feature type="compositionally biased region" description="Low complexity" evidence="1">
    <location>
        <begin position="501"/>
        <end position="515"/>
    </location>
</feature>
<evidence type="ECO:0000313" key="2">
    <source>
        <dbReference type="EMBL" id="CAB0033232.1"/>
    </source>
</evidence>
<gene>
    <name evidence="2" type="ORF">TBRA_LOCUS5149</name>
</gene>
<dbReference type="EMBL" id="CADCXV010000702">
    <property type="protein sequence ID" value="CAB0033232.1"/>
    <property type="molecule type" value="Genomic_DNA"/>
</dbReference>
<feature type="compositionally biased region" description="Basic residues" evidence="1">
    <location>
        <begin position="448"/>
        <end position="465"/>
    </location>
</feature>
<protein>
    <submittedName>
        <fullName evidence="2">Uncharacterized protein</fullName>
    </submittedName>
</protein>
<evidence type="ECO:0000313" key="3">
    <source>
        <dbReference type="Proteomes" id="UP000479190"/>
    </source>
</evidence>
<dbReference type="AlphaFoldDB" id="A0A6H5IEL1"/>
<keyword evidence="3" id="KW-1185">Reference proteome</keyword>
<reference evidence="2 3" key="1">
    <citation type="submission" date="2020-02" db="EMBL/GenBank/DDBJ databases">
        <authorList>
            <person name="Ferguson B K."/>
        </authorList>
    </citation>
    <scope>NUCLEOTIDE SEQUENCE [LARGE SCALE GENOMIC DNA]</scope>
</reference>
<dbReference type="Proteomes" id="UP000479190">
    <property type="component" value="Unassembled WGS sequence"/>
</dbReference>
<organism evidence="2 3">
    <name type="scientific">Trichogramma brassicae</name>
    <dbReference type="NCBI Taxonomy" id="86971"/>
    <lineage>
        <taxon>Eukaryota</taxon>
        <taxon>Metazoa</taxon>
        <taxon>Ecdysozoa</taxon>
        <taxon>Arthropoda</taxon>
        <taxon>Hexapoda</taxon>
        <taxon>Insecta</taxon>
        <taxon>Pterygota</taxon>
        <taxon>Neoptera</taxon>
        <taxon>Endopterygota</taxon>
        <taxon>Hymenoptera</taxon>
        <taxon>Apocrita</taxon>
        <taxon>Proctotrupomorpha</taxon>
        <taxon>Chalcidoidea</taxon>
        <taxon>Trichogrammatidae</taxon>
        <taxon>Trichogramma</taxon>
    </lineage>
</organism>
<evidence type="ECO:0000256" key="1">
    <source>
        <dbReference type="SAM" id="MobiDB-lite"/>
    </source>
</evidence>
<accession>A0A6H5IEL1</accession>